<evidence type="ECO:0000313" key="3">
    <source>
        <dbReference type="EMBL" id="PLV21583.1"/>
    </source>
</evidence>
<feature type="transmembrane region" description="Helical" evidence="1">
    <location>
        <begin position="26"/>
        <end position="45"/>
    </location>
</feature>
<keyword evidence="1" id="KW-0812">Transmembrane</keyword>
<gene>
    <name evidence="2" type="ORF">CXG49_24100</name>
    <name evidence="3" type="ORF">CXG53_24185</name>
</gene>
<evidence type="ECO:0000313" key="2">
    <source>
        <dbReference type="EMBL" id="PLV13477.1"/>
    </source>
</evidence>
<dbReference type="EMBL" id="PJCQ01000031">
    <property type="protein sequence ID" value="PLV13477.1"/>
    <property type="molecule type" value="Genomic_DNA"/>
</dbReference>
<dbReference type="EMBL" id="PJCP01000028">
    <property type="protein sequence ID" value="PLV21583.1"/>
    <property type="molecule type" value="Genomic_DNA"/>
</dbReference>
<reference evidence="4 5" key="1">
    <citation type="submission" date="2017-12" db="EMBL/GenBank/DDBJ databases">
        <title>Detection of the carbapenemase gene blaVIM-5 in members of the Pseudomonas putida group isolated from polluted Nigerian wetlands.</title>
        <authorList>
            <person name="Adelowo O."/>
            <person name="Vollmers J."/>
            <person name="Maeusezahl I."/>
            <person name="Kaster A.-K."/>
            <person name="Mueller J.A."/>
        </authorList>
    </citation>
    <scope>NUCLEOTIDE SEQUENCE [LARGE SCALE GENOMIC DNA]</scope>
    <source>
        <strain evidence="3 4">MR119</strain>
        <strain evidence="2 5">MR144</strain>
    </source>
</reference>
<keyword evidence="1" id="KW-1133">Transmembrane helix</keyword>
<dbReference type="Proteomes" id="UP000234878">
    <property type="component" value="Unassembled WGS sequence"/>
</dbReference>
<evidence type="ECO:0000313" key="5">
    <source>
        <dbReference type="Proteomes" id="UP000234878"/>
    </source>
</evidence>
<sequence>MTFSLWVFMFFTIVRMWFEGLKYLKGLGSLCVGWMFFLSLLRAWLRSWRELGLGVFMTKLAQILRILE</sequence>
<comment type="caution">
    <text evidence="2">The sequence shown here is derived from an EMBL/GenBank/DDBJ whole genome shotgun (WGS) entry which is preliminary data.</text>
</comment>
<organism evidence="2 5">
    <name type="scientific">Pseudomonas guariconensis</name>
    <dbReference type="NCBI Taxonomy" id="1288410"/>
    <lineage>
        <taxon>Bacteria</taxon>
        <taxon>Pseudomonadati</taxon>
        <taxon>Pseudomonadota</taxon>
        <taxon>Gammaproteobacteria</taxon>
        <taxon>Pseudomonadales</taxon>
        <taxon>Pseudomonadaceae</taxon>
        <taxon>Pseudomonas</taxon>
    </lineage>
</organism>
<evidence type="ECO:0000256" key="1">
    <source>
        <dbReference type="SAM" id="Phobius"/>
    </source>
</evidence>
<accession>A0AAX0VR59</accession>
<dbReference type="AlphaFoldDB" id="A0AAX0VR59"/>
<keyword evidence="1" id="KW-0472">Membrane</keyword>
<proteinExistence type="predicted"/>
<evidence type="ECO:0000313" key="4">
    <source>
        <dbReference type="Proteomes" id="UP000234839"/>
    </source>
</evidence>
<protein>
    <submittedName>
        <fullName evidence="2">Uncharacterized protein</fullName>
    </submittedName>
</protein>
<keyword evidence="4" id="KW-1185">Reference proteome</keyword>
<name>A0AAX0VR59_9PSED</name>
<dbReference type="Proteomes" id="UP000234839">
    <property type="component" value="Unassembled WGS sequence"/>
</dbReference>